<dbReference type="Proteomes" id="UP000622890">
    <property type="component" value="Unassembled WGS sequence"/>
</dbReference>
<keyword evidence="2" id="KW-1185">Reference proteome</keyword>
<accession>A0A934SPM6</accession>
<evidence type="ECO:0000313" key="1">
    <source>
        <dbReference type="EMBL" id="MBK4733222.1"/>
    </source>
</evidence>
<organism evidence="1 2">
    <name type="scientific">Noviherbaspirillum pedocola</name>
    <dbReference type="NCBI Taxonomy" id="2801341"/>
    <lineage>
        <taxon>Bacteria</taxon>
        <taxon>Pseudomonadati</taxon>
        <taxon>Pseudomonadota</taxon>
        <taxon>Betaproteobacteria</taxon>
        <taxon>Burkholderiales</taxon>
        <taxon>Oxalobacteraceae</taxon>
        <taxon>Noviherbaspirillum</taxon>
    </lineage>
</organism>
<name>A0A934SPM6_9BURK</name>
<sequence>MMANEEIQMDLLDALRADADGELVRKLLIQLREIEQRLQRRSRQLNDRDTYLKLKAASQAVASALNVLEPLADPRRRDVSGSLL</sequence>
<comment type="caution">
    <text evidence="1">The sequence shown here is derived from an EMBL/GenBank/DDBJ whole genome shotgun (WGS) entry which is preliminary data.</text>
</comment>
<dbReference type="AlphaFoldDB" id="A0A934SPM6"/>
<dbReference type="RefSeq" id="WP_200589839.1">
    <property type="nucleotide sequence ID" value="NZ_JAEPBG010000001.1"/>
</dbReference>
<proteinExistence type="predicted"/>
<protein>
    <submittedName>
        <fullName evidence="1">Uncharacterized protein</fullName>
    </submittedName>
</protein>
<dbReference type="EMBL" id="JAEPBG010000001">
    <property type="protein sequence ID" value="MBK4733222.1"/>
    <property type="molecule type" value="Genomic_DNA"/>
</dbReference>
<gene>
    <name evidence="1" type="ORF">JJB74_01135</name>
</gene>
<reference evidence="1" key="1">
    <citation type="submission" date="2021-01" db="EMBL/GenBank/DDBJ databases">
        <title>Genome sequence of strain Noviherbaspirillum sp. DKR-6.</title>
        <authorList>
            <person name="Chaudhary D.K."/>
        </authorList>
    </citation>
    <scope>NUCLEOTIDE SEQUENCE</scope>
    <source>
        <strain evidence="1">DKR-6</strain>
    </source>
</reference>
<evidence type="ECO:0000313" key="2">
    <source>
        <dbReference type="Proteomes" id="UP000622890"/>
    </source>
</evidence>